<name>A0A2S6IU82_9ACTN</name>
<evidence type="ECO:0000313" key="5">
    <source>
        <dbReference type="Proteomes" id="UP000239485"/>
    </source>
</evidence>
<dbReference type="SMART" id="SM00530">
    <property type="entry name" value="HTH_XRE"/>
    <property type="match status" value="1"/>
</dbReference>
<dbReference type="GO" id="GO:0005829">
    <property type="term" value="C:cytosol"/>
    <property type="evidence" value="ECO:0007669"/>
    <property type="project" value="TreeGrafter"/>
</dbReference>
<dbReference type="Pfam" id="PF01381">
    <property type="entry name" value="HTH_3"/>
    <property type="match status" value="1"/>
</dbReference>
<reference evidence="4 5" key="1">
    <citation type="submission" date="2018-02" db="EMBL/GenBank/DDBJ databases">
        <title>Genomic Encyclopedia of Archaeal and Bacterial Type Strains, Phase II (KMG-II): from individual species to whole genera.</title>
        <authorList>
            <person name="Goeker M."/>
        </authorList>
    </citation>
    <scope>NUCLEOTIDE SEQUENCE [LARGE SCALE GENOMIC DNA]</scope>
    <source>
        <strain evidence="4 5">DSM 22857</strain>
    </source>
</reference>
<proteinExistence type="predicted"/>
<dbReference type="CDD" id="cd00093">
    <property type="entry name" value="HTH_XRE"/>
    <property type="match status" value="1"/>
</dbReference>
<dbReference type="InterPro" id="IPR050807">
    <property type="entry name" value="TransReg_Diox_bact_type"/>
</dbReference>
<dbReference type="PANTHER" id="PTHR46797">
    <property type="entry name" value="HTH-TYPE TRANSCRIPTIONAL REGULATOR"/>
    <property type="match status" value="1"/>
</dbReference>
<dbReference type="GO" id="GO:0003700">
    <property type="term" value="F:DNA-binding transcription factor activity"/>
    <property type="evidence" value="ECO:0007669"/>
    <property type="project" value="TreeGrafter"/>
</dbReference>
<keyword evidence="5" id="KW-1185">Reference proteome</keyword>
<organism evidence="4 5">
    <name type="scientific">Kineococcus xinjiangensis</name>
    <dbReference type="NCBI Taxonomy" id="512762"/>
    <lineage>
        <taxon>Bacteria</taxon>
        <taxon>Bacillati</taxon>
        <taxon>Actinomycetota</taxon>
        <taxon>Actinomycetes</taxon>
        <taxon>Kineosporiales</taxon>
        <taxon>Kineosporiaceae</taxon>
        <taxon>Kineococcus</taxon>
    </lineage>
</organism>
<dbReference type="OrthoDB" id="3188736at2"/>
<sequence length="144" mass="15557">MVLLRSLLGAALRSARRDRRRTLRDVAASAGVSLGYLSEVERGQKEPSSEVLAAICAALGLRLSDLLLAAQVELEAEELLRREQRRRELVVHQLAGVQPASVTRHRLARTQLSPAARPSARQGAAPARSVREVADSAPVVRLAA</sequence>
<evidence type="ECO:0000256" key="2">
    <source>
        <dbReference type="SAM" id="MobiDB-lite"/>
    </source>
</evidence>
<evidence type="ECO:0000313" key="4">
    <source>
        <dbReference type="EMBL" id="PPK97778.1"/>
    </source>
</evidence>
<dbReference type="EMBL" id="PTJD01000003">
    <property type="protein sequence ID" value="PPK97778.1"/>
    <property type="molecule type" value="Genomic_DNA"/>
</dbReference>
<dbReference type="Proteomes" id="UP000239485">
    <property type="component" value="Unassembled WGS sequence"/>
</dbReference>
<protein>
    <submittedName>
        <fullName evidence="4">Helix-turn-helix protein</fullName>
    </submittedName>
</protein>
<dbReference type="GO" id="GO:0003677">
    <property type="term" value="F:DNA binding"/>
    <property type="evidence" value="ECO:0007669"/>
    <property type="project" value="UniProtKB-KW"/>
</dbReference>
<keyword evidence="1" id="KW-0238">DNA-binding</keyword>
<dbReference type="RefSeq" id="WP_104431926.1">
    <property type="nucleotide sequence ID" value="NZ_PTJD01000003.1"/>
</dbReference>
<dbReference type="Gene3D" id="1.10.260.40">
    <property type="entry name" value="lambda repressor-like DNA-binding domains"/>
    <property type="match status" value="1"/>
</dbReference>
<dbReference type="PANTHER" id="PTHR46797:SF1">
    <property type="entry name" value="METHYLPHOSPHONATE SYNTHASE"/>
    <property type="match status" value="1"/>
</dbReference>
<gene>
    <name evidence="4" type="ORF">CLV92_103313</name>
</gene>
<accession>A0A2S6IU82</accession>
<dbReference type="InterPro" id="IPR001387">
    <property type="entry name" value="Cro/C1-type_HTH"/>
</dbReference>
<dbReference type="PROSITE" id="PS50943">
    <property type="entry name" value="HTH_CROC1"/>
    <property type="match status" value="1"/>
</dbReference>
<evidence type="ECO:0000259" key="3">
    <source>
        <dbReference type="PROSITE" id="PS50943"/>
    </source>
</evidence>
<dbReference type="InterPro" id="IPR010982">
    <property type="entry name" value="Lambda_DNA-bd_dom_sf"/>
</dbReference>
<evidence type="ECO:0000256" key="1">
    <source>
        <dbReference type="ARBA" id="ARBA00023125"/>
    </source>
</evidence>
<dbReference type="SUPFAM" id="SSF47413">
    <property type="entry name" value="lambda repressor-like DNA-binding domains"/>
    <property type="match status" value="1"/>
</dbReference>
<comment type="caution">
    <text evidence="4">The sequence shown here is derived from an EMBL/GenBank/DDBJ whole genome shotgun (WGS) entry which is preliminary data.</text>
</comment>
<feature type="region of interest" description="Disordered" evidence="2">
    <location>
        <begin position="112"/>
        <end position="144"/>
    </location>
</feature>
<dbReference type="AlphaFoldDB" id="A0A2S6IU82"/>
<feature type="domain" description="HTH cro/C1-type" evidence="3">
    <location>
        <begin position="12"/>
        <end position="66"/>
    </location>
</feature>